<organism evidence="1">
    <name type="scientific">Sesamum radiatum</name>
    <name type="common">Black benniseed</name>
    <dbReference type="NCBI Taxonomy" id="300843"/>
    <lineage>
        <taxon>Eukaryota</taxon>
        <taxon>Viridiplantae</taxon>
        <taxon>Streptophyta</taxon>
        <taxon>Embryophyta</taxon>
        <taxon>Tracheophyta</taxon>
        <taxon>Spermatophyta</taxon>
        <taxon>Magnoliopsida</taxon>
        <taxon>eudicotyledons</taxon>
        <taxon>Gunneridae</taxon>
        <taxon>Pentapetalae</taxon>
        <taxon>asterids</taxon>
        <taxon>lamiids</taxon>
        <taxon>Lamiales</taxon>
        <taxon>Pedaliaceae</taxon>
        <taxon>Sesamum</taxon>
    </lineage>
</organism>
<dbReference type="AlphaFoldDB" id="A0AAW2S0G6"/>
<comment type="caution">
    <text evidence="1">The sequence shown here is derived from an EMBL/GenBank/DDBJ whole genome shotgun (WGS) entry which is preliminary data.</text>
</comment>
<evidence type="ECO:0000313" key="1">
    <source>
        <dbReference type="EMBL" id="KAL0385869.1"/>
    </source>
</evidence>
<dbReference type="EMBL" id="JACGWJ010000012">
    <property type="protein sequence ID" value="KAL0385869.1"/>
    <property type="molecule type" value="Genomic_DNA"/>
</dbReference>
<accession>A0AAW2S0G6</accession>
<reference evidence="1" key="2">
    <citation type="journal article" date="2024" name="Plant">
        <title>Genomic evolution and insights into agronomic trait innovations of Sesamum species.</title>
        <authorList>
            <person name="Miao H."/>
            <person name="Wang L."/>
            <person name="Qu L."/>
            <person name="Liu H."/>
            <person name="Sun Y."/>
            <person name="Le M."/>
            <person name="Wang Q."/>
            <person name="Wei S."/>
            <person name="Zheng Y."/>
            <person name="Lin W."/>
            <person name="Duan Y."/>
            <person name="Cao H."/>
            <person name="Xiong S."/>
            <person name="Wang X."/>
            <person name="Wei L."/>
            <person name="Li C."/>
            <person name="Ma Q."/>
            <person name="Ju M."/>
            <person name="Zhao R."/>
            <person name="Li G."/>
            <person name="Mu C."/>
            <person name="Tian Q."/>
            <person name="Mei H."/>
            <person name="Zhang T."/>
            <person name="Gao T."/>
            <person name="Zhang H."/>
        </authorList>
    </citation>
    <scope>NUCLEOTIDE SEQUENCE</scope>
    <source>
        <strain evidence="1">G02</strain>
    </source>
</reference>
<sequence length="93" mass="9875">MPRDELEHCTSTSSWTTTWSRVPARGTELAAPREAVPRARANSSWSQCAASCSTHSAQLGLEALVASSSPRSHPLPCVKLNLEEANNIASVGS</sequence>
<name>A0AAW2S0G6_SESRA</name>
<reference evidence="1" key="1">
    <citation type="submission" date="2020-06" db="EMBL/GenBank/DDBJ databases">
        <authorList>
            <person name="Li T."/>
            <person name="Hu X."/>
            <person name="Zhang T."/>
            <person name="Song X."/>
            <person name="Zhang H."/>
            <person name="Dai N."/>
            <person name="Sheng W."/>
            <person name="Hou X."/>
            <person name="Wei L."/>
        </authorList>
    </citation>
    <scope>NUCLEOTIDE SEQUENCE</scope>
    <source>
        <strain evidence="1">G02</strain>
        <tissue evidence="1">Leaf</tissue>
    </source>
</reference>
<protein>
    <submittedName>
        <fullName evidence="1">Uncharacterized protein</fullName>
    </submittedName>
</protein>
<gene>
    <name evidence="1" type="ORF">Sradi_2981200</name>
</gene>
<proteinExistence type="predicted"/>